<dbReference type="PANTHER" id="PTHR46720:SF3">
    <property type="entry name" value="FAD-BINDING DOMAIN-CONTAINING PROTEIN-RELATED"/>
    <property type="match status" value="1"/>
</dbReference>
<dbReference type="GO" id="GO:0016491">
    <property type="term" value="F:oxidoreductase activity"/>
    <property type="evidence" value="ECO:0007669"/>
    <property type="project" value="UniProtKB-KW"/>
</dbReference>
<evidence type="ECO:0000256" key="3">
    <source>
        <dbReference type="ARBA" id="ARBA00023002"/>
    </source>
</evidence>
<dbReference type="PANTHER" id="PTHR46720">
    <property type="entry name" value="HYDROXYLASE, PUTATIVE (AFU_ORTHOLOGUE AFUA_3G01460)-RELATED"/>
    <property type="match status" value="1"/>
</dbReference>
<evidence type="ECO:0000313" key="5">
    <source>
        <dbReference type="Proteomes" id="UP000326757"/>
    </source>
</evidence>
<evidence type="ECO:0000256" key="1">
    <source>
        <dbReference type="ARBA" id="ARBA00022630"/>
    </source>
</evidence>
<protein>
    <recommendedName>
        <fullName evidence="6">FAD-binding domain-containing protein</fullName>
    </recommendedName>
</protein>
<dbReference type="AlphaFoldDB" id="A0A5N6JQM5"/>
<comment type="caution">
    <text evidence="4">The sequence shown here is derived from an EMBL/GenBank/DDBJ whole genome shotgun (WGS) entry which is preliminary data.</text>
</comment>
<dbReference type="InterPro" id="IPR036188">
    <property type="entry name" value="FAD/NAD-bd_sf"/>
</dbReference>
<keyword evidence="5" id="KW-1185">Reference proteome</keyword>
<keyword evidence="2" id="KW-0274">FAD</keyword>
<keyword evidence="3" id="KW-0560">Oxidoreductase</keyword>
<dbReference type="EMBL" id="VIGI01000016">
    <property type="protein sequence ID" value="KAB8290716.1"/>
    <property type="molecule type" value="Genomic_DNA"/>
</dbReference>
<name>A0A5N6JQM5_MONLA</name>
<dbReference type="OrthoDB" id="417877at2759"/>
<evidence type="ECO:0000256" key="2">
    <source>
        <dbReference type="ARBA" id="ARBA00022827"/>
    </source>
</evidence>
<proteinExistence type="predicted"/>
<sequence>MGTLTPERKIRIAIIGGGLAGATLLRSLLTHPHLSADIYESASAFSERGAAVGLAINAQNALAEMGIADVVQKAGGVRMHSSRTIVVSWGRGPHAGELIFDLASELQGWVVHRAELLRELLGPVPRESMHTNKKVVGIEERDGGIAVSFQDGTVVEADAVIGADGIHGFVRGHVLGEEHPAVKARFAGFWDCRSLMHSIRHEIPNLTMGNRRENPEKRPPSHYPRSRIRTMDQLPHLRTHDRAITRKPRPPSLRPMAPQRKRTYVHQTRCLHNGRRSACHDALAGIRRRTSHRGFPDPLHAPCTHHARLPAAVRVRGIRCDLSAAKPEGGSFECGDGEADVWGGGGEGVGLDPEKLREALSTRWDFIYGLDMGAYREGALKEFERLEGASAESER</sequence>
<dbReference type="InterPro" id="IPR051104">
    <property type="entry name" value="FAD_monoxygenase"/>
</dbReference>
<dbReference type="SUPFAM" id="SSF51905">
    <property type="entry name" value="FAD/NAD(P)-binding domain"/>
    <property type="match status" value="1"/>
</dbReference>
<dbReference type="Gene3D" id="3.50.50.60">
    <property type="entry name" value="FAD/NAD(P)-binding domain"/>
    <property type="match status" value="1"/>
</dbReference>
<dbReference type="GO" id="GO:0044550">
    <property type="term" value="P:secondary metabolite biosynthetic process"/>
    <property type="evidence" value="ECO:0007669"/>
    <property type="project" value="TreeGrafter"/>
</dbReference>
<evidence type="ECO:0000313" key="4">
    <source>
        <dbReference type="EMBL" id="KAB8290716.1"/>
    </source>
</evidence>
<dbReference type="Proteomes" id="UP000326757">
    <property type="component" value="Unassembled WGS sequence"/>
</dbReference>
<reference evidence="4 5" key="1">
    <citation type="submission" date="2019-06" db="EMBL/GenBank/DDBJ databases">
        <title>Genome Sequence of the Brown Rot Fungal Pathogen Monilinia laxa.</title>
        <authorList>
            <person name="De Miccolis Angelini R.M."/>
            <person name="Landi L."/>
            <person name="Abate D."/>
            <person name="Pollastro S."/>
            <person name="Romanazzi G."/>
            <person name="Faretra F."/>
        </authorList>
    </citation>
    <scope>NUCLEOTIDE SEQUENCE [LARGE SCALE GENOMIC DNA]</scope>
    <source>
        <strain evidence="4 5">Mlax316</strain>
    </source>
</reference>
<gene>
    <name evidence="4" type="ORF">EYC80_008354</name>
</gene>
<evidence type="ECO:0008006" key="6">
    <source>
        <dbReference type="Google" id="ProtNLM"/>
    </source>
</evidence>
<keyword evidence="1" id="KW-0285">Flavoprotein</keyword>
<accession>A0A5N6JQM5</accession>
<organism evidence="4 5">
    <name type="scientific">Monilinia laxa</name>
    <name type="common">Brown rot fungus</name>
    <name type="synonym">Sclerotinia laxa</name>
    <dbReference type="NCBI Taxonomy" id="61186"/>
    <lineage>
        <taxon>Eukaryota</taxon>
        <taxon>Fungi</taxon>
        <taxon>Dikarya</taxon>
        <taxon>Ascomycota</taxon>
        <taxon>Pezizomycotina</taxon>
        <taxon>Leotiomycetes</taxon>
        <taxon>Helotiales</taxon>
        <taxon>Sclerotiniaceae</taxon>
        <taxon>Monilinia</taxon>
    </lineage>
</organism>